<dbReference type="PRINTS" id="PR00463">
    <property type="entry name" value="EP450I"/>
</dbReference>
<dbReference type="Gene3D" id="1.10.630.10">
    <property type="entry name" value="Cytochrome P450"/>
    <property type="match status" value="1"/>
</dbReference>
<comment type="similarity">
    <text evidence="4 13">Belongs to the cytochrome P450 family.</text>
</comment>
<evidence type="ECO:0000256" key="6">
    <source>
        <dbReference type="ARBA" id="ARBA00022723"/>
    </source>
</evidence>
<keyword evidence="11 13" id="KW-0503">Monooxygenase</keyword>
<evidence type="ECO:0000256" key="5">
    <source>
        <dbReference type="ARBA" id="ARBA00022617"/>
    </source>
</evidence>
<evidence type="ECO:0000256" key="3">
    <source>
        <dbReference type="ARBA" id="ARBA00004406"/>
    </source>
</evidence>
<dbReference type="GO" id="GO:0005506">
    <property type="term" value="F:iron ion binding"/>
    <property type="evidence" value="ECO:0007669"/>
    <property type="project" value="InterPro"/>
</dbReference>
<keyword evidence="6 12" id="KW-0479">Metal-binding</keyword>
<dbReference type="PANTHER" id="PTHR24291:SF209">
    <property type="entry name" value="CYTOCHROME P450-LIKE PROTEIN"/>
    <property type="match status" value="1"/>
</dbReference>
<dbReference type="InterPro" id="IPR036396">
    <property type="entry name" value="Cyt_P450_sf"/>
</dbReference>
<reference evidence="14" key="1">
    <citation type="submission" date="2017-03" db="EMBL/GenBank/DDBJ databases">
        <authorList>
            <person name="Zhang X.Y."/>
            <person name="Li Y.H."/>
            <person name="Kang X.L."/>
            <person name="Wu H.H."/>
            <person name="Yu R.R."/>
            <person name="Guo Y.Q."/>
            <person name="Wang J.X."/>
            <person name="Zhang J.Z."/>
            <person name="Ma E.B."/>
        </authorList>
    </citation>
    <scope>NUCLEOTIDE SEQUENCE</scope>
    <source>
        <strain evidence="14">Locust strain-F7</strain>
    </source>
</reference>
<evidence type="ECO:0000313" key="14">
    <source>
        <dbReference type="EMBL" id="AVL92833.1"/>
    </source>
</evidence>
<comment type="subcellular location">
    <subcellularLocation>
        <location evidence="3">Endoplasmic reticulum membrane</location>
        <topology evidence="3">Peripheral membrane protein</topology>
    </subcellularLocation>
    <subcellularLocation>
        <location evidence="2">Microsome membrane</location>
        <topology evidence="2">Peripheral membrane protein</topology>
    </subcellularLocation>
</comment>
<reference evidence="14" key="2">
    <citation type="journal article" date="2020" name="Int. J. Biol. Macromol.">
        <title>Transcriptome analysis of antennal cytochrome P450s and their transcriptional responses to plant and locust volatiles in Locusta migratoria.</title>
        <authorList>
            <person name="Wu H."/>
            <person name="Liu Y."/>
            <person name="Shi X."/>
            <person name="Zhang X."/>
            <person name="Ye C."/>
            <person name="Zhu K.Y."/>
            <person name="Zhu F."/>
            <person name="Zhang J."/>
            <person name="Ma E."/>
        </authorList>
    </citation>
    <scope>NUCLEOTIDE SEQUENCE</scope>
    <source>
        <strain evidence="14">Locust strain-F7</strain>
    </source>
</reference>
<dbReference type="EMBL" id="KY852395">
    <property type="protein sequence ID" value="AVL92833.1"/>
    <property type="molecule type" value="mRNA"/>
</dbReference>
<proteinExistence type="evidence at transcript level"/>
<evidence type="ECO:0000256" key="13">
    <source>
        <dbReference type="RuleBase" id="RU000461"/>
    </source>
</evidence>
<comment type="cofactor">
    <cofactor evidence="1 12">
        <name>heme</name>
        <dbReference type="ChEBI" id="CHEBI:30413"/>
    </cofactor>
</comment>
<evidence type="ECO:0000256" key="10">
    <source>
        <dbReference type="ARBA" id="ARBA00023004"/>
    </source>
</evidence>
<dbReference type="GO" id="GO:0020037">
    <property type="term" value="F:heme binding"/>
    <property type="evidence" value="ECO:0007669"/>
    <property type="project" value="InterPro"/>
</dbReference>
<dbReference type="InterPro" id="IPR002401">
    <property type="entry name" value="Cyt_P450_E_grp-I"/>
</dbReference>
<feature type="binding site" description="axial binding residue" evidence="12">
    <location>
        <position position="449"/>
    </location>
    <ligand>
        <name>heme</name>
        <dbReference type="ChEBI" id="CHEBI:30413"/>
    </ligand>
    <ligandPart>
        <name>Fe</name>
        <dbReference type="ChEBI" id="CHEBI:18248"/>
    </ligandPart>
</feature>
<dbReference type="InterPro" id="IPR017972">
    <property type="entry name" value="Cyt_P450_CS"/>
</dbReference>
<sequence>MLDVTALLVAAVVLAVTAVVVSRRWRLWREIDKLPGELAIPLMGNMYRVLFLAREDAIAHFDRETKKYWPIHRSWLGPIPEVHISKPEHLEKVLASSELITKADSYSFLHPWLGDGLLTSTGPKWHSRRKLITPAFHFSILDNFVEVFAEKAEVLVNLLKTKADGKSFDIYPYITRCALDIICETAMGTSIDAQHNTESDYVAAVYNIAELTIRRVMSPWLLSDFVFRLSPTGKKFYRQLNVLHGFTRKVIQQKKQSRKNRKAGEKETQFDDLGRKRRVAFLDMLLLETEDGKKLTDQDLQEEVDTFMFEGHDTTTVGMSWVLILLGHHPDVQEKVYAELKDIFHDDPKRSPTMQDLQNMKYLEMVIKESLRLYPSVPFIARRATQDIQIAGYNIPESTTLTLHIYHAHRDPDHWPEPERFDPDRFLPDRVQGRHPFAYVPFSGGPRNCIGQKFAVLEEKTVLSYILRNFRVETVEKLKDLKLIGELVLRPFKGVIVKLTPR</sequence>
<keyword evidence="5 12" id="KW-0349">Heme</keyword>
<dbReference type="SUPFAM" id="SSF48264">
    <property type="entry name" value="Cytochrome P450"/>
    <property type="match status" value="1"/>
</dbReference>
<keyword evidence="9 13" id="KW-0560">Oxidoreductase</keyword>
<dbReference type="GO" id="GO:0005789">
    <property type="term" value="C:endoplasmic reticulum membrane"/>
    <property type="evidence" value="ECO:0007669"/>
    <property type="project" value="UniProtKB-SubCell"/>
</dbReference>
<dbReference type="GO" id="GO:0016705">
    <property type="term" value="F:oxidoreductase activity, acting on paired donors, with incorporation or reduction of molecular oxygen"/>
    <property type="evidence" value="ECO:0007669"/>
    <property type="project" value="InterPro"/>
</dbReference>
<evidence type="ECO:0000256" key="7">
    <source>
        <dbReference type="ARBA" id="ARBA00022824"/>
    </source>
</evidence>
<accession>A0A6F8H0U3</accession>
<dbReference type="AlphaFoldDB" id="A0A6F8H0U3"/>
<dbReference type="GO" id="GO:0004497">
    <property type="term" value="F:monooxygenase activity"/>
    <property type="evidence" value="ECO:0007669"/>
    <property type="project" value="UniProtKB-KW"/>
</dbReference>
<dbReference type="CDD" id="cd20628">
    <property type="entry name" value="CYP4"/>
    <property type="match status" value="1"/>
</dbReference>
<protein>
    <submittedName>
        <fullName evidence="14">CYP450</fullName>
    </submittedName>
</protein>
<dbReference type="InterPro" id="IPR001128">
    <property type="entry name" value="Cyt_P450"/>
</dbReference>
<dbReference type="Pfam" id="PF00067">
    <property type="entry name" value="p450"/>
    <property type="match status" value="1"/>
</dbReference>
<evidence type="ECO:0000256" key="11">
    <source>
        <dbReference type="ARBA" id="ARBA00023033"/>
    </source>
</evidence>
<evidence type="ECO:0000256" key="1">
    <source>
        <dbReference type="ARBA" id="ARBA00001971"/>
    </source>
</evidence>
<evidence type="ECO:0000256" key="9">
    <source>
        <dbReference type="ARBA" id="ARBA00023002"/>
    </source>
</evidence>
<dbReference type="InterPro" id="IPR050196">
    <property type="entry name" value="Cytochrome_P450_Monoox"/>
</dbReference>
<keyword evidence="7" id="KW-0256">Endoplasmic reticulum</keyword>
<evidence type="ECO:0000256" key="12">
    <source>
        <dbReference type="PIRSR" id="PIRSR602401-1"/>
    </source>
</evidence>
<organism evidence="14">
    <name type="scientific">Locusta migratoria</name>
    <name type="common">Migratory locust</name>
    <dbReference type="NCBI Taxonomy" id="7004"/>
    <lineage>
        <taxon>Eukaryota</taxon>
        <taxon>Metazoa</taxon>
        <taxon>Ecdysozoa</taxon>
        <taxon>Arthropoda</taxon>
        <taxon>Hexapoda</taxon>
        <taxon>Insecta</taxon>
        <taxon>Pterygota</taxon>
        <taxon>Neoptera</taxon>
        <taxon>Polyneoptera</taxon>
        <taxon>Orthoptera</taxon>
        <taxon>Caelifera</taxon>
        <taxon>Acrididea</taxon>
        <taxon>Acridomorpha</taxon>
        <taxon>Acridoidea</taxon>
        <taxon>Acrididae</taxon>
        <taxon>Oedipodinae</taxon>
        <taxon>Locusta</taxon>
    </lineage>
</organism>
<keyword evidence="10 12" id="KW-0408">Iron</keyword>
<evidence type="ECO:0000256" key="2">
    <source>
        <dbReference type="ARBA" id="ARBA00004174"/>
    </source>
</evidence>
<evidence type="ECO:0000256" key="8">
    <source>
        <dbReference type="ARBA" id="ARBA00022848"/>
    </source>
</evidence>
<dbReference type="PANTHER" id="PTHR24291">
    <property type="entry name" value="CYTOCHROME P450 FAMILY 4"/>
    <property type="match status" value="1"/>
</dbReference>
<dbReference type="FunFam" id="1.10.630.10:FF:000182">
    <property type="entry name" value="Cytochrome P450 3A4"/>
    <property type="match status" value="1"/>
</dbReference>
<dbReference type="PROSITE" id="PS00086">
    <property type="entry name" value="CYTOCHROME_P450"/>
    <property type="match status" value="1"/>
</dbReference>
<evidence type="ECO:0000256" key="4">
    <source>
        <dbReference type="ARBA" id="ARBA00010617"/>
    </source>
</evidence>
<keyword evidence="8" id="KW-0492">Microsome</keyword>
<name>A0A6F8H0U3_LOCMI</name>
<dbReference type="PRINTS" id="PR00385">
    <property type="entry name" value="P450"/>
</dbReference>